<dbReference type="SUPFAM" id="SSF53383">
    <property type="entry name" value="PLP-dependent transferases"/>
    <property type="match status" value="1"/>
</dbReference>
<name>A0A0X1KP58_9THEM</name>
<dbReference type="InterPro" id="IPR015421">
    <property type="entry name" value="PyrdxlP-dep_Trfase_major"/>
</dbReference>
<dbReference type="PROSITE" id="PS00599">
    <property type="entry name" value="AA_TRANSFER_CLASS_2"/>
    <property type="match status" value="1"/>
</dbReference>
<dbReference type="AlphaFoldDB" id="A0A0X1KP58"/>
<comment type="subunit">
    <text evidence="2 6">Homodimer.</text>
</comment>
<gene>
    <name evidence="6" type="primary">hisC</name>
    <name evidence="8" type="ORF">AJ81_01210</name>
</gene>
<protein>
    <recommendedName>
        <fullName evidence="6">Histidinol-phosphate aminotransferase</fullName>
        <ecNumber evidence="6">2.6.1.9</ecNumber>
    </recommendedName>
    <alternativeName>
        <fullName evidence="6">Imidazole acetol-phosphate transaminase</fullName>
    </alternativeName>
</protein>
<evidence type="ECO:0000256" key="6">
    <source>
        <dbReference type="HAMAP-Rule" id="MF_01023"/>
    </source>
</evidence>
<sequence>MSFKAVVERIRKDVEAYQSETRSPIYLALNENPYPFPEELIRQCFESIDPSKVNLYVDSPSKEFLKELVDYLSTDSWRAREEQISVGNGADEIIYVLLLMFKDLSIYVFPPTYSCYEIFANALGVKVNKVPLRGERIDTKTLKGLLNEDCVVFLPNPNNPTGHLFEEEEIFWLLKTKALLILDEAYFEFSGKTFAPLIEQFQNLAILRTFSKAFSLASQRIGYIVANPSLIDAYNRVRLPYNVSYLGQTFATIALRNKRIFQERVRKIIEERERLKNALRSMGLKVNDSKANFVFVYLERERTERVYRALLKRGITVRKTEFGLRMAVGQPKQNDLLIETLEGSL</sequence>
<comment type="pathway">
    <text evidence="6">Amino-acid biosynthesis; L-histidine biosynthesis; L-histidine from 5-phospho-alpha-D-ribose 1-diphosphate: step 7/9.</text>
</comment>
<reference evidence="8 9" key="1">
    <citation type="submission" date="2014-01" db="EMBL/GenBank/DDBJ databases">
        <title>Genome sequencing of Thermotog hypogea.</title>
        <authorList>
            <person name="Zhang X."/>
            <person name="Alvare G."/>
            <person name="Fristensky B."/>
            <person name="Chen L."/>
            <person name="Suen T."/>
            <person name="Chen Q."/>
            <person name="Ma K."/>
        </authorList>
    </citation>
    <scope>NUCLEOTIDE SEQUENCE [LARGE SCALE GENOMIC DNA]</scope>
    <source>
        <strain evidence="8 9">DSM 11164</strain>
    </source>
</reference>
<dbReference type="GO" id="GO:0030170">
    <property type="term" value="F:pyridoxal phosphate binding"/>
    <property type="evidence" value="ECO:0007669"/>
    <property type="project" value="InterPro"/>
</dbReference>
<evidence type="ECO:0000256" key="3">
    <source>
        <dbReference type="ARBA" id="ARBA00022576"/>
    </source>
</evidence>
<accession>A0A0X1KP58</accession>
<dbReference type="UniPathway" id="UPA00031">
    <property type="reaction ID" value="UER00012"/>
</dbReference>
<keyword evidence="6" id="KW-0028">Amino-acid biosynthesis</keyword>
<evidence type="ECO:0000256" key="5">
    <source>
        <dbReference type="ARBA" id="ARBA00022898"/>
    </source>
</evidence>
<dbReference type="InterPro" id="IPR015422">
    <property type="entry name" value="PyrdxlP-dep_Trfase_small"/>
</dbReference>
<keyword evidence="3 6" id="KW-0032">Aminotransferase</keyword>
<evidence type="ECO:0000256" key="4">
    <source>
        <dbReference type="ARBA" id="ARBA00022679"/>
    </source>
</evidence>
<dbReference type="InterPro" id="IPR050106">
    <property type="entry name" value="HistidinolP_aminotransfase"/>
</dbReference>
<dbReference type="PANTHER" id="PTHR43643:SF3">
    <property type="entry name" value="HISTIDINOL-PHOSPHATE AMINOTRANSFERASE"/>
    <property type="match status" value="1"/>
</dbReference>
<feature type="domain" description="Aminotransferase class I/classII large" evidence="7">
    <location>
        <begin position="25"/>
        <end position="340"/>
    </location>
</feature>
<keyword evidence="6" id="KW-0368">Histidine biosynthesis</keyword>
<keyword evidence="5 6" id="KW-0663">Pyridoxal phosphate</keyword>
<evidence type="ECO:0000259" key="7">
    <source>
        <dbReference type="Pfam" id="PF00155"/>
    </source>
</evidence>
<dbReference type="InterPro" id="IPR005861">
    <property type="entry name" value="HisP_aminotrans"/>
</dbReference>
<dbReference type="NCBIfam" id="TIGR01141">
    <property type="entry name" value="hisC"/>
    <property type="match status" value="1"/>
</dbReference>
<keyword evidence="9" id="KW-1185">Reference proteome</keyword>
<evidence type="ECO:0000313" key="8">
    <source>
        <dbReference type="EMBL" id="AJC73042.1"/>
    </source>
</evidence>
<dbReference type="PATRIC" id="fig|1123384.7.peg.244"/>
<dbReference type="EMBL" id="CP007141">
    <property type="protein sequence ID" value="AJC73042.1"/>
    <property type="molecule type" value="Genomic_DNA"/>
</dbReference>
<proteinExistence type="inferred from homology"/>
<comment type="similarity">
    <text evidence="6">Belongs to the class-II pyridoxal-phosphate-dependent aminotransferase family. Histidinol-phosphate aminotransferase subfamily.</text>
</comment>
<evidence type="ECO:0000256" key="1">
    <source>
        <dbReference type="ARBA" id="ARBA00001933"/>
    </source>
</evidence>
<dbReference type="GO" id="GO:0004400">
    <property type="term" value="F:histidinol-phosphate transaminase activity"/>
    <property type="evidence" value="ECO:0007669"/>
    <property type="project" value="UniProtKB-UniRule"/>
</dbReference>
<dbReference type="KEGG" id="phy:AJ81_01210"/>
<dbReference type="Pfam" id="PF00155">
    <property type="entry name" value="Aminotran_1_2"/>
    <property type="match status" value="1"/>
</dbReference>
<keyword evidence="4 6" id="KW-0808">Transferase</keyword>
<comment type="cofactor">
    <cofactor evidence="1 6">
        <name>pyridoxal 5'-phosphate</name>
        <dbReference type="ChEBI" id="CHEBI:597326"/>
    </cofactor>
</comment>
<dbReference type="HAMAP" id="MF_01023">
    <property type="entry name" value="HisC_aminotrans_2"/>
    <property type="match status" value="1"/>
</dbReference>
<dbReference type="Gene3D" id="3.90.1150.10">
    <property type="entry name" value="Aspartate Aminotransferase, domain 1"/>
    <property type="match status" value="1"/>
</dbReference>
<dbReference type="PANTHER" id="PTHR43643">
    <property type="entry name" value="HISTIDINOL-PHOSPHATE AMINOTRANSFERASE 2"/>
    <property type="match status" value="1"/>
</dbReference>
<dbReference type="PaxDb" id="1123384-AJ81_01210"/>
<dbReference type="InterPro" id="IPR004839">
    <property type="entry name" value="Aminotransferase_I/II_large"/>
</dbReference>
<feature type="modified residue" description="N6-(pyridoxal phosphate)lysine" evidence="6">
    <location>
        <position position="212"/>
    </location>
</feature>
<dbReference type="STRING" id="1123384.AJ81_01210"/>
<evidence type="ECO:0000313" key="9">
    <source>
        <dbReference type="Proteomes" id="UP000077469"/>
    </source>
</evidence>
<evidence type="ECO:0000256" key="2">
    <source>
        <dbReference type="ARBA" id="ARBA00011738"/>
    </source>
</evidence>
<dbReference type="RefSeq" id="WP_231845414.1">
    <property type="nucleotide sequence ID" value="NC_022795.1"/>
</dbReference>
<comment type="catalytic activity">
    <reaction evidence="6">
        <text>L-histidinol phosphate + 2-oxoglutarate = 3-(imidazol-4-yl)-2-oxopropyl phosphate + L-glutamate</text>
        <dbReference type="Rhea" id="RHEA:23744"/>
        <dbReference type="ChEBI" id="CHEBI:16810"/>
        <dbReference type="ChEBI" id="CHEBI:29985"/>
        <dbReference type="ChEBI" id="CHEBI:57766"/>
        <dbReference type="ChEBI" id="CHEBI:57980"/>
        <dbReference type="EC" id="2.6.1.9"/>
    </reaction>
</comment>
<organism evidence="8 9">
    <name type="scientific">Pseudothermotoga hypogea DSM 11164 = NBRC 106472</name>
    <dbReference type="NCBI Taxonomy" id="1123384"/>
    <lineage>
        <taxon>Bacteria</taxon>
        <taxon>Thermotogati</taxon>
        <taxon>Thermotogota</taxon>
        <taxon>Thermotogae</taxon>
        <taxon>Thermotogales</taxon>
        <taxon>Thermotogaceae</taxon>
        <taxon>Pseudothermotoga</taxon>
    </lineage>
</organism>
<dbReference type="GO" id="GO:0000105">
    <property type="term" value="P:L-histidine biosynthetic process"/>
    <property type="evidence" value="ECO:0007669"/>
    <property type="project" value="UniProtKB-UniRule"/>
</dbReference>
<dbReference type="InterPro" id="IPR001917">
    <property type="entry name" value="Aminotrans_II_pyridoxalP_BS"/>
</dbReference>
<dbReference type="EC" id="2.6.1.9" evidence="6"/>
<dbReference type="CDD" id="cd00609">
    <property type="entry name" value="AAT_like"/>
    <property type="match status" value="1"/>
</dbReference>
<dbReference type="Gene3D" id="3.40.640.10">
    <property type="entry name" value="Type I PLP-dependent aspartate aminotransferase-like (Major domain)"/>
    <property type="match status" value="1"/>
</dbReference>
<dbReference type="Proteomes" id="UP000077469">
    <property type="component" value="Chromosome"/>
</dbReference>
<dbReference type="InterPro" id="IPR015424">
    <property type="entry name" value="PyrdxlP-dep_Trfase"/>
</dbReference>